<evidence type="ECO:0000256" key="3">
    <source>
        <dbReference type="ARBA" id="ARBA00022448"/>
    </source>
</evidence>
<dbReference type="AlphaFoldDB" id="A0A1H5YA27"/>
<dbReference type="GO" id="GO:0005886">
    <property type="term" value="C:plasma membrane"/>
    <property type="evidence" value="ECO:0007669"/>
    <property type="project" value="UniProtKB-SubCell"/>
</dbReference>
<protein>
    <submittedName>
        <fullName evidence="12">Zinc transporter</fullName>
    </submittedName>
</protein>
<name>A0A1H5YA27_9HYPH</name>
<accession>A0A1H5YA27</accession>
<dbReference type="EMBL" id="FNUY01000003">
    <property type="protein sequence ID" value="SEG20625.1"/>
    <property type="molecule type" value="Genomic_DNA"/>
</dbReference>
<evidence type="ECO:0000256" key="9">
    <source>
        <dbReference type="ARBA" id="ARBA00023065"/>
    </source>
</evidence>
<evidence type="ECO:0000256" key="5">
    <source>
        <dbReference type="ARBA" id="ARBA00022519"/>
    </source>
</evidence>
<keyword evidence="8 11" id="KW-1133">Transmembrane helix</keyword>
<keyword evidence="7" id="KW-0862">Zinc</keyword>
<keyword evidence="6 11" id="KW-0812">Transmembrane</keyword>
<dbReference type="GO" id="GO:0015095">
    <property type="term" value="F:magnesium ion transmembrane transporter activity"/>
    <property type="evidence" value="ECO:0007669"/>
    <property type="project" value="TreeGrafter"/>
</dbReference>
<dbReference type="Gene3D" id="3.30.460.20">
    <property type="entry name" value="CorA soluble domain-like"/>
    <property type="match status" value="1"/>
</dbReference>
<evidence type="ECO:0000256" key="11">
    <source>
        <dbReference type="SAM" id="Phobius"/>
    </source>
</evidence>
<evidence type="ECO:0000256" key="6">
    <source>
        <dbReference type="ARBA" id="ARBA00022692"/>
    </source>
</evidence>
<reference evidence="12 13" key="1">
    <citation type="submission" date="2016-10" db="EMBL/GenBank/DDBJ databases">
        <authorList>
            <person name="de Groot N.N."/>
        </authorList>
    </citation>
    <scope>NUCLEOTIDE SEQUENCE [LARGE SCALE GENOMIC DNA]</scope>
    <source>
        <strain evidence="12 13">DSM 26656</strain>
    </source>
</reference>
<evidence type="ECO:0000313" key="12">
    <source>
        <dbReference type="EMBL" id="SEG20625.1"/>
    </source>
</evidence>
<evidence type="ECO:0000256" key="8">
    <source>
        <dbReference type="ARBA" id="ARBA00022989"/>
    </source>
</evidence>
<dbReference type="RefSeq" id="WP_103872385.1">
    <property type="nucleotide sequence ID" value="NZ_FNUY01000003.1"/>
</dbReference>
<keyword evidence="13" id="KW-1185">Reference proteome</keyword>
<dbReference type="PANTHER" id="PTHR46494">
    <property type="entry name" value="CORA FAMILY METAL ION TRANSPORTER (EUROFUNG)"/>
    <property type="match status" value="1"/>
</dbReference>
<comment type="similarity">
    <text evidence="2">Belongs to the CorA metal ion transporter (MIT) (TC 1.A.35) family.</text>
</comment>
<dbReference type="GO" id="GO:0050897">
    <property type="term" value="F:cobalt ion binding"/>
    <property type="evidence" value="ECO:0007669"/>
    <property type="project" value="TreeGrafter"/>
</dbReference>
<dbReference type="Proteomes" id="UP000236743">
    <property type="component" value="Unassembled WGS sequence"/>
</dbReference>
<evidence type="ECO:0000256" key="7">
    <source>
        <dbReference type="ARBA" id="ARBA00022833"/>
    </source>
</evidence>
<keyword evidence="9" id="KW-0406">Ion transport</keyword>
<dbReference type="InterPro" id="IPR002523">
    <property type="entry name" value="MgTranspt_CorA/ZnTranspt_ZntB"/>
</dbReference>
<evidence type="ECO:0000313" key="13">
    <source>
        <dbReference type="Proteomes" id="UP000236743"/>
    </source>
</evidence>
<dbReference type="InterPro" id="IPR045861">
    <property type="entry name" value="CorA_cytoplasmic_dom"/>
</dbReference>
<feature type="transmembrane region" description="Helical" evidence="11">
    <location>
        <begin position="270"/>
        <end position="292"/>
    </location>
</feature>
<evidence type="ECO:0000256" key="4">
    <source>
        <dbReference type="ARBA" id="ARBA00022475"/>
    </source>
</evidence>
<dbReference type="Pfam" id="PF01544">
    <property type="entry name" value="CorA"/>
    <property type="match status" value="1"/>
</dbReference>
<dbReference type="GO" id="GO:0015087">
    <property type="term" value="F:cobalt ion transmembrane transporter activity"/>
    <property type="evidence" value="ECO:0007669"/>
    <property type="project" value="TreeGrafter"/>
</dbReference>
<dbReference type="GO" id="GO:0000287">
    <property type="term" value="F:magnesium ion binding"/>
    <property type="evidence" value="ECO:0007669"/>
    <property type="project" value="TreeGrafter"/>
</dbReference>
<gene>
    <name evidence="12" type="ORF">SAMN04488115_103596</name>
</gene>
<dbReference type="Gene3D" id="1.20.58.340">
    <property type="entry name" value="Magnesium transport protein CorA, transmembrane region"/>
    <property type="match status" value="2"/>
</dbReference>
<dbReference type="OrthoDB" id="9803484at2"/>
<keyword evidence="3" id="KW-0813">Transport</keyword>
<evidence type="ECO:0000256" key="10">
    <source>
        <dbReference type="ARBA" id="ARBA00023136"/>
    </source>
</evidence>
<dbReference type="InterPro" id="IPR045863">
    <property type="entry name" value="CorA_TM1_TM2"/>
</dbReference>
<dbReference type="SUPFAM" id="SSF144083">
    <property type="entry name" value="Magnesium transport protein CorA, transmembrane region"/>
    <property type="match status" value="1"/>
</dbReference>
<evidence type="ECO:0000256" key="1">
    <source>
        <dbReference type="ARBA" id="ARBA00004651"/>
    </source>
</evidence>
<dbReference type="SUPFAM" id="SSF143865">
    <property type="entry name" value="CorA soluble domain-like"/>
    <property type="match status" value="1"/>
</dbReference>
<keyword evidence="5" id="KW-0997">Cell inner membrane</keyword>
<comment type="subcellular location">
    <subcellularLocation>
        <location evidence="1">Cell membrane</location>
        <topology evidence="1">Multi-pass membrane protein</topology>
    </subcellularLocation>
</comment>
<keyword evidence="4" id="KW-1003">Cell membrane</keyword>
<feature type="transmembrane region" description="Helical" evidence="11">
    <location>
        <begin position="304"/>
        <end position="324"/>
    </location>
</feature>
<organism evidence="12 13">
    <name type="scientific">Bosea lathyri</name>
    <dbReference type="NCBI Taxonomy" id="1036778"/>
    <lineage>
        <taxon>Bacteria</taxon>
        <taxon>Pseudomonadati</taxon>
        <taxon>Pseudomonadota</taxon>
        <taxon>Alphaproteobacteria</taxon>
        <taxon>Hyphomicrobiales</taxon>
        <taxon>Boseaceae</taxon>
        <taxon>Bosea</taxon>
    </lineage>
</organism>
<evidence type="ECO:0000256" key="2">
    <source>
        <dbReference type="ARBA" id="ARBA00009765"/>
    </source>
</evidence>
<sequence>MLHDLQSQAGFVWVYRFDAEGRPHLLPRDKMPALELPDTSFVWLHVDLVHSRTKQWIAACPGIPADALSLFLGQDEHQRLYHDADFVWGITFDQMREVASLADDTGMLHWIVSERVLLTGRRQALQATRLTRDALEAGFRATSPVMLFERVIEYVIEDVAEDVMHLTDDTDSIEDHVIDDRIGNDARRLGLIRRRTVKLHRQLNGLHQLFRRFSETASARTAPETVKSAASRLLHRVDTMLSDVQIVQQRARLLQDEIAARLTAQTNEQLYVLSILTATLMPATLITGLFGVNTKGLPFLDDEMGFVYVVLLSLLAASLVYLLLRRRNMIH</sequence>
<keyword evidence="10 11" id="KW-0472">Membrane</keyword>
<proteinExistence type="inferred from homology"/>
<dbReference type="PANTHER" id="PTHR46494:SF3">
    <property type="entry name" value="ZINC TRANSPORT PROTEIN ZNTB"/>
    <property type="match status" value="1"/>
</dbReference>